<evidence type="ECO:0000256" key="3">
    <source>
        <dbReference type="ARBA" id="ARBA00011881"/>
    </source>
</evidence>
<dbReference type="RefSeq" id="WP_306839870.1">
    <property type="nucleotide sequence ID" value="NZ_JAUSRF010000025.1"/>
</dbReference>
<sequence>MSDLSAETFPPPQRTDEDTPSTAIEQILRDHYGLSGHAEPIDGEPQAYVIDNGHMRYRLDLASAEHARELALEAQILRHLARQADAPDAPEAVTTQDGQDVVALASEGGESGEAVRLITLHDVSRLPETHVLDAEDMAGIGRLAGEMAKSLSDFDEPGLERSVDTDLRHAGPVVLRLLSGVSDHAVRDPIAKVLVTALRQVQPLGPMLRIQPVHHDLTIARMSGRVTEDGIWRPEGITDVAAVVRGWLAAALAVTCADLIAHGGNDPFDILPAVRAFHDTYPLSEPELRALWPLIVARACVLAAQAEHEAIAAAAVDGEAGAIAASEDHAGKKVFAVTTGVHPALMEAAIFDATGFDAGNPTVLSEDICRLLPEIDVEQIRLVDLGIDSPLLIDGNWTDPEIDWRLLARVSWETHMGATRYGEYRFSRSVGQDGGEADNYALHVDICVPAGSVVVAPFGGMLKEVGQQLVLVGRDATLYLEGLVCPLTEGMALFAEDAIGSVAGAEGSVGGLRIRLCRNEEIVPPLFTTPSRAGAWRRLCPSPSQLLGIDIDAPTPKIGQSVRGWRANLYDGIGRAVTDLSGAAGIVGYGHPALAEAAYRQWSLLAGPAVSAAEQRFRDELLKTLPQGLDVIVAIGPEREMMELAQNLLRGDDRQPGFFDMEEGLEDGIAQEPAPALRIADERLTGFGRTGRHIWQFEREETLPDILVTGSILPGKPLAALITRSDPGMPLGENITAATDAVDYAVAAAALAALRDDGLQENAQLVGEHLRTLLEPLASEHGITIGGEGLVIDLALTGGDAESVARALQKRGFMTPDIDDPSRLILRPPLWLDHAAAEKLAKTLSGILVERYAQEEKTNENISVNDRDENGRTDPLSDETVITI</sequence>
<accession>A0ABT9Q2Q1</accession>
<keyword evidence="10" id="KW-1185">Reference proteome</keyword>
<feature type="compositionally biased region" description="Basic and acidic residues" evidence="8">
    <location>
        <begin position="858"/>
        <end position="872"/>
    </location>
</feature>
<reference evidence="9 10" key="1">
    <citation type="submission" date="2023-07" db="EMBL/GenBank/DDBJ databases">
        <title>Sorghum-associated microbial communities from plants grown in Nebraska, USA.</title>
        <authorList>
            <person name="Schachtman D."/>
        </authorList>
    </citation>
    <scope>NUCLEOTIDE SEQUENCE [LARGE SCALE GENOMIC DNA]</scope>
    <source>
        <strain evidence="9 10">DS1307</strain>
    </source>
</reference>
<keyword evidence="7" id="KW-0663">Pyridoxal phosphate</keyword>
<evidence type="ECO:0000313" key="9">
    <source>
        <dbReference type="EMBL" id="MDP9840364.1"/>
    </source>
</evidence>
<dbReference type="Proteomes" id="UP001241472">
    <property type="component" value="Unassembled WGS sequence"/>
</dbReference>
<evidence type="ECO:0000256" key="6">
    <source>
        <dbReference type="ARBA" id="ARBA00022679"/>
    </source>
</evidence>
<gene>
    <name evidence="9" type="ORF">J2T09_005151</name>
</gene>
<dbReference type="Gene3D" id="3.40.640.10">
    <property type="entry name" value="Type I PLP-dependent aspartate aminotransferase-like (Major domain)"/>
    <property type="match status" value="1"/>
</dbReference>
<keyword evidence="5 9" id="KW-0032">Aminotransferase</keyword>
<dbReference type="GO" id="GO:0008483">
    <property type="term" value="F:transaminase activity"/>
    <property type="evidence" value="ECO:0007669"/>
    <property type="project" value="UniProtKB-KW"/>
</dbReference>
<dbReference type="Pfam" id="PF00202">
    <property type="entry name" value="Aminotran_3"/>
    <property type="match status" value="1"/>
</dbReference>
<keyword evidence="6" id="KW-0808">Transferase</keyword>
<dbReference type="InterPro" id="IPR005814">
    <property type="entry name" value="Aminotrans_3"/>
</dbReference>
<dbReference type="InterPro" id="IPR015421">
    <property type="entry name" value="PyrdxlP-dep_Trfase_major"/>
</dbReference>
<dbReference type="EMBL" id="JAUSRF010000025">
    <property type="protein sequence ID" value="MDP9840364.1"/>
    <property type="molecule type" value="Genomic_DNA"/>
</dbReference>
<dbReference type="Gene3D" id="3.90.1150.10">
    <property type="entry name" value="Aspartate Aminotransferase, domain 1"/>
    <property type="match status" value="1"/>
</dbReference>
<keyword evidence="9" id="KW-0418">Kinase</keyword>
<proteinExistence type="inferred from homology"/>
<dbReference type="SUPFAM" id="SSF53383">
    <property type="entry name" value="PLP-dependent transferases"/>
    <property type="match status" value="1"/>
</dbReference>
<evidence type="ECO:0000256" key="5">
    <source>
        <dbReference type="ARBA" id="ARBA00022576"/>
    </source>
</evidence>
<comment type="cofactor">
    <cofactor evidence="1">
        <name>pyridoxal 5'-phosphate</name>
        <dbReference type="ChEBI" id="CHEBI:597326"/>
    </cofactor>
</comment>
<evidence type="ECO:0000256" key="8">
    <source>
        <dbReference type="SAM" id="MobiDB-lite"/>
    </source>
</evidence>
<organism evidence="9 10">
    <name type="scientific">Neorhizobium huautlense</name>
    <dbReference type="NCBI Taxonomy" id="67774"/>
    <lineage>
        <taxon>Bacteria</taxon>
        <taxon>Pseudomonadati</taxon>
        <taxon>Pseudomonadota</taxon>
        <taxon>Alphaproteobacteria</taxon>
        <taxon>Hyphomicrobiales</taxon>
        <taxon>Rhizobiaceae</taxon>
        <taxon>Rhizobium/Agrobacterium group</taxon>
        <taxon>Neorhizobium</taxon>
    </lineage>
</organism>
<dbReference type="InterPro" id="IPR011009">
    <property type="entry name" value="Kinase-like_dom_sf"/>
</dbReference>
<evidence type="ECO:0000256" key="7">
    <source>
        <dbReference type="ARBA" id="ARBA00022898"/>
    </source>
</evidence>
<feature type="region of interest" description="Disordered" evidence="8">
    <location>
        <begin position="1"/>
        <end position="21"/>
    </location>
</feature>
<dbReference type="PANTHER" id="PTHR45688">
    <property type="match status" value="1"/>
</dbReference>
<dbReference type="InterPro" id="IPR015424">
    <property type="entry name" value="PyrdxlP-dep_Trfase"/>
</dbReference>
<protein>
    <recommendedName>
        <fullName evidence="4">alanine--glyoxylate transaminase</fullName>
        <ecNumber evidence="4">2.6.1.44</ecNumber>
    </recommendedName>
</protein>
<comment type="similarity">
    <text evidence="2">Belongs to the class-III pyridoxal-phosphate-dependent aminotransferase family.</text>
</comment>
<evidence type="ECO:0000313" key="10">
    <source>
        <dbReference type="Proteomes" id="UP001241472"/>
    </source>
</evidence>
<dbReference type="SUPFAM" id="SSF56112">
    <property type="entry name" value="Protein kinase-like (PK-like)"/>
    <property type="match status" value="1"/>
</dbReference>
<feature type="region of interest" description="Disordered" evidence="8">
    <location>
        <begin position="858"/>
        <end position="884"/>
    </location>
</feature>
<comment type="caution">
    <text evidence="9">The sequence shown here is derived from an EMBL/GenBank/DDBJ whole genome shotgun (WGS) entry which is preliminary data.</text>
</comment>
<dbReference type="InterPro" id="IPR015422">
    <property type="entry name" value="PyrdxlP-dep_Trfase_small"/>
</dbReference>
<dbReference type="EC" id="2.6.1.44" evidence="4"/>
<comment type="subunit">
    <text evidence="3">Homotetramer.</text>
</comment>
<evidence type="ECO:0000256" key="2">
    <source>
        <dbReference type="ARBA" id="ARBA00008954"/>
    </source>
</evidence>
<evidence type="ECO:0000256" key="4">
    <source>
        <dbReference type="ARBA" id="ARBA00013049"/>
    </source>
</evidence>
<dbReference type="PANTHER" id="PTHR45688:SF3">
    <property type="entry name" value="ALANINE--GLYOXYLATE AMINOTRANSFERASE 2, MITOCHONDRIAL"/>
    <property type="match status" value="1"/>
</dbReference>
<name>A0ABT9Q2Q1_9HYPH</name>
<dbReference type="GO" id="GO:0016301">
    <property type="term" value="F:kinase activity"/>
    <property type="evidence" value="ECO:0007669"/>
    <property type="project" value="UniProtKB-KW"/>
</dbReference>
<evidence type="ECO:0000256" key="1">
    <source>
        <dbReference type="ARBA" id="ARBA00001933"/>
    </source>
</evidence>